<name>A0ABM1IT57_POLDO</name>
<dbReference type="EC" id="4.2.1.134" evidence="4 14"/>
<evidence type="ECO:0000313" key="16">
    <source>
        <dbReference type="RefSeq" id="XP_015183394.1"/>
    </source>
</evidence>
<feature type="transmembrane region" description="Helical" evidence="14">
    <location>
        <begin position="142"/>
        <end position="163"/>
    </location>
</feature>
<keyword evidence="11 14" id="KW-0275">Fatty acid biosynthesis</keyword>
<keyword evidence="5 14" id="KW-0444">Lipid biosynthesis</keyword>
<keyword evidence="9 14" id="KW-0443">Lipid metabolism</keyword>
<reference evidence="16" key="1">
    <citation type="submission" date="2025-08" db="UniProtKB">
        <authorList>
            <consortium name="RefSeq"/>
        </authorList>
    </citation>
    <scope>IDENTIFICATION</scope>
    <source>
        <tissue evidence="16">Whole body</tissue>
    </source>
</reference>
<proteinExistence type="inferred from homology"/>
<keyword evidence="15" id="KW-1185">Reference proteome</keyword>
<keyword evidence="8 14" id="KW-1133">Transmembrane helix</keyword>
<feature type="transmembrane region" description="Helical" evidence="14">
    <location>
        <begin position="7"/>
        <end position="31"/>
    </location>
</feature>
<evidence type="ECO:0000256" key="2">
    <source>
        <dbReference type="ARBA" id="ARBA00005194"/>
    </source>
</evidence>
<evidence type="ECO:0000256" key="1">
    <source>
        <dbReference type="ARBA" id="ARBA00004141"/>
    </source>
</evidence>
<feature type="transmembrane region" description="Helical" evidence="14">
    <location>
        <begin position="183"/>
        <end position="202"/>
    </location>
</feature>
<evidence type="ECO:0000256" key="4">
    <source>
        <dbReference type="ARBA" id="ARBA00013122"/>
    </source>
</evidence>
<evidence type="ECO:0000256" key="9">
    <source>
        <dbReference type="ARBA" id="ARBA00023098"/>
    </source>
</evidence>
<feature type="transmembrane region" description="Helical" evidence="14">
    <location>
        <begin position="51"/>
        <end position="75"/>
    </location>
</feature>
<protein>
    <recommendedName>
        <fullName evidence="4 14">Very-long-chain (3R)-3-hydroxyacyl-CoA dehydratase</fullName>
        <ecNumber evidence="4 14">4.2.1.134</ecNumber>
    </recommendedName>
</protein>
<comment type="pathway">
    <text evidence="2 14">Lipid metabolism; fatty acid biosynthesis.</text>
</comment>
<keyword evidence="7 14" id="KW-0276">Fatty acid metabolism</keyword>
<evidence type="ECO:0000256" key="8">
    <source>
        <dbReference type="ARBA" id="ARBA00022989"/>
    </source>
</evidence>
<evidence type="ECO:0000313" key="15">
    <source>
        <dbReference type="Proteomes" id="UP000694924"/>
    </source>
</evidence>
<evidence type="ECO:0000256" key="7">
    <source>
        <dbReference type="ARBA" id="ARBA00022832"/>
    </source>
</evidence>
<evidence type="ECO:0000256" key="11">
    <source>
        <dbReference type="ARBA" id="ARBA00023160"/>
    </source>
</evidence>
<keyword evidence="6 14" id="KW-0812">Transmembrane</keyword>
<sequence length="223" mass="26086">MLPFKKLYLIAYNAIEVIGWSYVFYILISHYGDNASTLSLWDKIWLPLTFIQYSAYLEVIHCIIGFVPSNAFITLAQVSSRAFLILVLFSLPWEFVESSLCLPYTVLSWSITEILRYLYYLLNIISCVPKFLTWLRYSTFMVLYPTGISGELWCIYYAIVYSMSHPELWSYALPNPWNFTFSYLYLLIIIVLTYIPGSFILYSHMLSQRKKILGTKVAVKKVK</sequence>
<comment type="function">
    <text evidence="14">Catalyzes the third of the four reactions of the long-chain fatty acids elongation cycle. This endoplasmic reticulum-bound enzymatic process, allows the addition of two carbons to the chain of long- and very long-chain fatty acids/VLCFAs per cycle. This enzyme catalyzes the dehydration of the 3-hydroxyacyl-CoA intermediate into trans-2,3-enoyl-CoA, within each cycle of fatty acid elongation. Thereby, it participates to the production of VLCFAs of different chain lengths that are involved in multiple biological processes as precursors of membrane lipids and lipid mediators.</text>
</comment>
<accession>A0ABM1IT57</accession>
<keyword evidence="12 14" id="KW-0456">Lyase</keyword>
<dbReference type="PANTHER" id="PTHR11035:SF3">
    <property type="entry name" value="VERY-LONG-CHAIN (3R)-3-HYDROXYACYL-COA DEHYDRATASE"/>
    <property type="match status" value="1"/>
</dbReference>
<evidence type="ECO:0000256" key="10">
    <source>
        <dbReference type="ARBA" id="ARBA00023136"/>
    </source>
</evidence>
<gene>
    <name evidence="16" type="primary">LOC107070064</name>
</gene>
<evidence type="ECO:0000256" key="5">
    <source>
        <dbReference type="ARBA" id="ARBA00022516"/>
    </source>
</evidence>
<evidence type="ECO:0000256" key="13">
    <source>
        <dbReference type="ARBA" id="ARBA00036671"/>
    </source>
</evidence>
<dbReference type="GeneID" id="107070064"/>
<comment type="catalytic activity">
    <reaction evidence="13 14">
        <text>a very-long-chain (3R)-3-hydroxyacyl-CoA = a very-long-chain (2E)-enoyl-CoA + H2O</text>
        <dbReference type="Rhea" id="RHEA:45812"/>
        <dbReference type="ChEBI" id="CHEBI:15377"/>
        <dbReference type="ChEBI" id="CHEBI:83728"/>
        <dbReference type="ChEBI" id="CHEBI:85440"/>
        <dbReference type="EC" id="4.2.1.134"/>
    </reaction>
</comment>
<dbReference type="PANTHER" id="PTHR11035">
    <property type="entry name" value="VERY-LONG-CHAIN (3R)-3-HYDROXYACYL-COA DEHYDRATASE"/>
    <property type="match status" value="1"/>
</dbReference>
<dbReference type="RefSeq" id="XP_015183394.1">
    <property type="nucleotide sequence ID" value="XM_015327908.1"/>
</dbReference>
<evidence type="ECO:0000256" key="14">
    <source>
        <dbReference type="RuleBase" id="RU363109"/>
    </source>
</evidence>
<feature type="transmembrane region" description="Helical" evidence="14">
    <location>
        <begin position="117"/>
        <end position="135"/>
    </location>
</feature>
<evidence type="ECO:0000256" key="6">
    <source>
        <dbReference type="ARBA" id="ARBA00022692"/>
    </source>
</evidence>
<evidence type="ECO:0000256" key="3">
    <source>
        <dbReference type="ARBA" id="ARBA00007811"/>
    </source>
</evidence>
<dbReference type="Pfam" id="PF04387">
    <property type="entry name" value="PTPLA"/>
    <property type="match status" value="1"/>
</dbReference>
<dbReference type="Proteomes" id="UP000694924">
    <property type="component" value="Unplaced"/>
</dbReference>
<keyword evidence="10 14" id="KW-0472">Membrane</keyword>
<evidence type="ECO:0000256" key="12">
    <source>
        <dbReference type="ARBA" id="ARBA00023239"/>
    </source>
</evidence>
<comment type="subcellular location">
    <subcellularLocation>
        <location evidence="14">Endoplasmic reticulum membrane</location>
        <topology evidence="14">Multi-pass membrane protein</topology>
    </subcellularLocation>
    <subcellularLocation>
        <location evidence="1">Membrane</location>
        <topology evidence="1">Multi-pass membrane protein</topology>
    </subcellularLocation>
</comment>
<dbReference type="InterPro" id="IPR007482">
    <property type="entry name" value="Tyr_Pase-like_PTPLA"/>
</dbReference>
<organism evidence="15 16">
    <name type="scientific">Polistes dominula</name>
    <name type="common">European paper wasp</name>
    <name type="synonym">Vespa dominula</name>
    <dbReference type="NCBI Taxonomy" id="743375"/>
    <lineage>
        <taxon>Eukaryota</taxon>
        <taxon>Metazoa</taxon>
        <taxon>Ecdysozoa</taxon>
        <taxon>Arthropoda</taxon>
        <taxon>Hexapoda</taxon>
        <taxon>Insecta</taxon>
        <taxon>Pterygota</taxon>
        <taxon>Neoptera</taxon>
        <taxon>Endopterygota</taxon>
        <taxon>Hymenoptera</taxon>
        <taxon>Apocrita</taxon>
        <taxon>Aculeata</taxon>
        <taxon>Vespoidea</taxon>
        <taxon>Vespidae</taxon>
        <taxon>Polistinae</taxon>
        <taxon>Polistini</taxon>
        <taxon>Polistes</taxon>
    </lineage>
</organism>
<keyword evidence="14" id="KW-0256">Endoplasmic reticulum</keyword>
<feature type="transmembrane region" description="Helical" evidence="14">
    <location>
        <begin position="82"/>
        <end position="105"/>
    </location>
</feature>
<comment type="similarity">
    <text evidence="3 14">Belongs to the very long-chain fatty acids dehydratase HACD family.</text>
</comment>